<gene>
    <name evidence="1" type="ORF">ENT52_06740</name>
</gene>
<sequence>MIEYAYFEEIAKGNSREMVEAIRKIKKFFDSGIITEFAYSSGSKSFFAIREPIFVAVKVEGDIGEAKFQALKLLKNLGYVKKEVYDFEELFKFAEKLEHMSVEELIKEIKKLTQEL</sequence>
<organism evidence="1">
    <name type="scientific">Archaeoglobus fulgidus</name>
    <dbReference type="NCBI Taxonomy" id="2234"/>
    <lineage>
        <taxon>Archaea</taxon>
        <taxon>Methanobacteriati</taxon>
        <taxon>Methanobacteriota</taxon>
        <taxon>Archaeoglobi</taxon>
        <taxon>Archaeoglobales</taxon>
        <taxon>Archaeoglobaceae</taxon>
        <taxon>Archaeoglobus</taxon>
    </lineage>
</organism>
<dbReference type="EMBL" id="DSYZ01000127">
    <property type="protein sequence ID" value="HGT83405.1"/>
    <property type="molecule type" value="Genomic_DNA"/>
</dbReference>
<evidence type="ECO:0000313" key="1">
    <source>
        <dbReference type="EMBL" id="HGT83405.1"/>
    </source>
</evidence>
<name>A0A7J3M534_ARCFL</name>
<comment type="caution">
    <text evidence="1">The sequence shown here is derived from an EMBL/GenBank/DDBJ whole genome shotgun (WGS) entry which is preliminary data.</text>
</comment>
<protein>
    <submittedName>
        <fullName evidence="1">Uncharacterized protein</fullName>
    </submittedName>
</protein>
<proteinExistence type="predicted"/>
<accession>A0A7J3M534</accession>
<reference evidence="1" key="1">
    <citation type="journal article" date="2020" name="mSystems">
        <title>Genome- and Community-Level Interaction Insights into Carbon Utilization and Element Cycling Functions of Hydrothermarchaeota in Hydrothermal Sediment.</title>
        <authorList>
            <person name="Zhou Z."/>
            <person name="Liu Y."/>
            <person name="Xu W."/>
            <person name="Pan J."/>
            <person name="Luo Z.H."/>
            <person name="Li M."/>
        </authorList>
    </citation>
    <scope>NUCLEOTIDE SEQUENCE [LARGE SCALE GENOMIC DNA]</scope>
    <source>
        <strain evidence="1">SpSt-587</strain>
    </source>
</reference>
<dbReference type="AlphaFoldDB" id="A0A7J3M534"/>